<sequence length="122" mass="14697">MNKSEQSRLVQLVADEIYEAYPYLWEKFGQNGRDRTEEDNFHHLDHLQAAYEMDSIDFFMDYTKWLNTVLTSRNVPTSLIIDNYERLVRLLKDMDLIDEKEKQCYIKYLQAALQHLETLSKR</sequence>
<protein>
    <submittedName>
        <fullName evidence="1">Uncharacterized protein</fullName>
    </submittedName>
</protein>
<evidence type="ECO:0000313" key="1">
    <source>
        <dbReference type="EMBL" id="SDP51089.1"/>
    </source>
</evidence>
<dbReference type="AlphaFoldDB" id="A0A1H0TAQ7"/>
<dbReference type="EMBL" id="FNIZ01000020">
    <property type="protein sequence ID" value="SDP51089.1"/>
    <property type="molecule type" value="Genomic_DNA"/>
</dbReference>
<dbReference type="OrthoDB" id="2376384at2"/>
<dbReference type="Proteomes" id="UP000198860">
    <property type="component" value="Unassembled WGS sequence"/>
</dbReference>
<name>A0A1H0TAQ7_HALAD</name>
<accession>A0A1H0TAQ7</accession>
<dbReference type="RefSeq" id="WP_089654183.1">
    <property type="nucleotide sequence ID" value="NZ_FNIZ01000020.1"/>
</dbReference>
<dbReference type="STRING" id="240303.SAMN05421677_12081"/>
<gene>
    <name evidence="1" type="ORF">SAMN05421677_12081</name>
</gene>
<evidence type="ECO:0000313" key="2">
    <source>
        <dbReference type="Proteomes" id="UP000198860"/>
    </source>
</evidence>
<reference evidence="2" key="1">
    <citation type="submission" date="2016-10" db="EMBL/GenBank/DDBJ databases">
        <authorList>
            <person name="Varghese N."/>
            <person name="Submissions S."/>
        </authorList>
    </citation>
    <scope>NUCLEOTIDE SEQUENCE [LARGE SCALE GENOMIC DNA]</scope>
    <source>
        <strain evidence="2">CGMCC 1.3703</strain>
    </source>
</reference>
<organism evidence="1 2">
    <name type="scientific">Halobacillus aidingensis</name>
    <dbReference type="NCBI Taxonomy" id="240303"/>
    <lineage>
        <taxon>Bacteria</taxon>
        <taxon>Bacillati</taxon>
        <taxon>Bacillota</taxon>
        <taxon>Bacilli</taxon>
        <taxon>Bacillales</taxon>
        <taxon>Bacillaceae</taxon>
        <taxon>Halobacillus</taxon>
    </lineage>
</organism>
<keyword evidence="2" id="KW-1185">Reference proteome</keyword>
<proteinExistence type="predicted"/>